<evidence type="ECO:0000313" key="1">
    <source>
        <dbReference type="EMBL" id="OZI59946.1"/>
    </source>
</evidence>
<dbReference type="RefSeq" id="WP_094841366.1">
    <property type="nucleotide sequence ID" value="NZ_NEVS01000004.1"/>
</dbReference>
<comment type="caution">
    <text evidence="1">The sequence shown here is derived from an EMBL/GenBank/DDBJ whole genome shotgun (WGS) entry which is preliminary data.</text>
</comment>
<keyword evidence="2" id="KW-1185">Reference proteome</keyword>
<reference evidence="2" key="1">
    <citation type="submission" date="2017-05" db="EMBL/GenBank/DDBJ databases">
        <title>Complete and WGS of Bordetella genogroups.</title>
        <authorList>
            <person name="Spilker T."/>
            <person name="Lipuma J."/>
        </authorList>
    </citation>
    <scope>NUCLEOTIDE SEQUENCE [LARGE SCALE GENOMIC DNA]</scope>
    <source>
        <strain evidence="2">AU8856</strain>
    </source>
</reference>
<protein>
    <submittedName>
        <fullName evidence="1">Uncharacterized protein</fullName>
    </submittedName>
</protein>
<organism evidence="1 2">
    <name type="scientific">Bordetella genomosp. 11</name>
    <dbReference type="NCBI Taxonomy" id="1416808"/>
    <lineage>
        <taxon>Bacteria</taxon>
        <taxon>Pseudomonadati</taxon>
        <taxon>Pseudomonadota</taxon>
        <taxon>Betaproteobacteria</taxon>
        <taxon>Burkholderiales</taxon>
        <taxon>Alcaligenaceae</taxon>
        <taxon>Bordetella</taxon>
    </lineage>
</organism>
<accession>A0A261UDE7</accession>
<dbReference type="OrthoDB" id="7281890at2"/>
<sequence length="144" mass="15462">MARKIESVTISFAGRDKGKVFVLTELPATEGEEWAMRALFALMNAGVEVPENIAQAGLSGLAAMGIDALKKLPFEAAKPLFDSMLKCIQVQPSPGVVRPLIEDDIEEVATRLFLRKRILALHMDFFTAAAQSTSVQGAATQTGA</sequence>
<evidence type="ECO:0000313" key="2">
    <source>
        <dbReference type="Proteomes" id="UP000215767"/>
    </source>
</evidence>
<name>A0A261UDE7_9BORD</name>
<dbReference type="Proteomes" id="UP000215767">
    <property type="component" value="Unassembled WGS sequence"/>
</dbReference>
<dbReference type="AlphaFoldDB" id="A0A261UDE7"/>
<proteinExistence type="predicted"/>
<dbReference type="EMBL" id="NEVS01000004">
    <property type="protein sequence ID" value="OZI59946.1"/>
    <property type="molecule type" value="Genomic_DNA"/>
</dbReference>
<gene>
    <name evidence="1" type="ORF">CAL28_10700</name>
</gene>